<keyword evidence="6 9" id="KW-1133">Transmembrane helix</keyword>
<evidence type="ECO:0000256" key="3">
    <source>
        <dbReference type="ARBA" id="ARBA00012528"/>
    </source>
</evidence>
<dbReference type="InterPro" id="IPR029016">
    <property type="entry name" value="GAF-like_dom_sf"/>
</dbReference>
<dbReference type="FunFam" id="3.30.70.270:FF:000001">
    <property type="entry name" value="Diguanylate cyclase domain protein"/>
    <property type="match status" value="1"/>
</dbReference>
<dbReference type="Pfam" id="PF01590">
    <property type="entry name" value="GAF"/>
    <property type="match status" value="1"/>
</dbReference>
<dbReference type="InterPro" id="IPR033479">
    <property type="entry name" value="dCache_1"/>
</dbReference>
<evidence type="ECO:0000256" key="1">
    <source>
        <dbReference type="ARBA" id="ARBA00001946"/>
    </source>
</evidence>
<evidence type="ECO:0000256" key="5">
    <source>
        <dbReference type="ARBA" id="ARBA00022692"/>
    </source>
</evidence>
<dbReference type="EC" id="2.7.7.65" evidence="3"/>
<sequence>MDVQMSVQSRSPQSHRKSDPLAILALTGILIVALWSALLFEQRRNYEDVSRHAWSDAAGVARTFEEHVARTFNNIDAVLLVLRQAWVDDRSKFETKVRIMQAAYDDSLLVQIAVIDANGKLAYSNLDPNAAPVNLSDREHFRVHRDRSADELYISKPVKGRVSGRYSIQLTRPILTHGDHFGGVLVISLNPSYFSGFFGSLDLGDGGSIALIGLDGIVRVRGIDLKLDESAIGKVVPSDRPFMNADAADVGNFQAVSVIDGVKRRISYRQMNEYPMVVAVTKATEAVFAEHERLWLHYKWGAAVVSVLLFAAGAWLARAVRLQYLLKAHLLVANDSLRTLNTIAIQAGAELGDKFYKALELGCKHLGVEMGVVGALYDNAYVVDKCYSTVFTDLKEGDELELPAHHSRDMFNSHDVVIIRRGSQSHSASLLSNEVFEHECFIGTSIWIDDTLYGALGFYSTKPYAQEFDDSDREFVRMLGRWVGSSIAEDRAVKKLTALATTDSLTGARSRGYFTAAVDDEINRAHRYRRPLALILVDLDLFKRVNDSYGHHAGDETLKRIAEIVQGLLRTTDLFARLGGEEFAILMPETQEHEAAIVAERLRSCVSNTKIETLSGDVRITISAGIAQLKTGEDFKTIYNRADSALYKAKSLGRNRVESAGSSTVIGV</sequence>
<dbReference type="CDD" id="cd12914">
    <property type="entry name" value="PDC1_DGC_like"/>
    <property type="match status" value="1"/>
</dbReference>
<proteinExistence type="predicted"/>
<dbReference type="GO" id="GO:0052621">
    <property type="term" value="F:diguanylate cyclase activity"/>
    <property type="evidence" value="ECO:0007669"/>
    <property type="project" value="UniProtKB-EC"/>
</dbReference>
<feature type="domain" description="GGDEF" evidence="10">
    <location>
        <begin position="530"/>
        <end position="662"/>
    </location>
</feature>
<dbReference type="InterPro" id="IPR050469">
    <property type="entry name" value="Diguanylate_Cyclase"/>
</dbReference>
<dbReference type="InterPro" id="IPR029787">
    <property type="entry name" value="Nucleotide_cyclase"/>
</dbReference>
<dbReference type="EMBL" id="JMQN01000063">
    <property type="protein sequence ID" value="KEA61700.1"/>
    <property type="molecule type" value="Genomic_DNA"/>
</dbReference>
<feature type="transmembrane region" description="Helical" evidence="9">
    <location>
        <begin position="21"/>
        <end position="40"/>
    </location>
</feature>
<gene>
    <name evidence="11" type="ORF">ADIMK_4157</name>
</gene>
<dbReference type="SMART" id="SM00065">
    <property type="entry name" value="GAF"/>
    <property type="match status" value="1"/>
</dbReference>
<accession>A0A081FT45</accession>
<keyword evidence="4" id="KW-1003">Cell membrane</keyword>
<dbReference type="SUPFAM" id="SSF55073">
    <property type="entry name" value="Nucleotide cyclase"/>
    <property type="match status" value="1"/>
</dbReference>
<dbReference type="Pfam" id="PF02743">
    <property type="entry name" value="dCache_1"/>
    <property type="match status" value="1"/>
</dbReference>
<dbReference type="CDD" id="cd12915">
    <property type="entry name" value="PDC2_DGC_like"/>
    <property type="match status" value="1"/>
</dbReference>
<evidence type="ECO:0000313" key="11">
    <source>
        <dbReference type="EMBL" id="KEA61700.1"/>
    </source>
</evidence>
<dbReference type="eggNOG" id="COG2203">
    <property type="taxonomic scope" value="Bacteria"/>
</dbReference>
<reference evidence="11 12" key="1">
    <citation type="submission" date="2014-04" db="EMBL/GenBank/DDBJ databases">
        <title>Marinobacterium kochiensis sp. nov., isolated from sediment sample collected from Kochi backwaters in Kerala, India.</title>
        <authorList>
            <person name="Singh A."/>
            <person name="Pinnaka A.K."/>
        </authorList>
    </citation>
    <scope>NUCLEOTIDE SEQUENCE [LARGE SCALE GENOMIC DNA]</scope>
    <source>
        <strain evidence="11 12">AK27</strain>
    </source>
</reference>
<evidence type="ECO:0000256" key="7">
    <source>
        <dbReference type="ARBA" id="ARBA00023136"/>
    </source>
</evidence>
<evidence type="ECO:0000256" key="6">
    <source>
        <dbReference type="ARBA" id="ARBA00022989"/>
    </source>
</evidence>
<dbReference type="Gene3D" id="3.30.450.40">
    <property type="match status" value="1"/>
</dbReference>
<comment type="subcellular location">
    <subcellularLocation>
        <location evidence="2">Cell membrane</location>
        <topology evidence="2">Multi-pass membrane protein</topology>
    </subcellularLocation>
</comment>
<feature type="transmembrane region" description="Helical" evidence="9">
    <location>
        <begin position="298"/>
        <end position="317"/>
    </location>
</feature>
<comment type="catalytic activity">
    <reaction evidence="8">
        <text>2 GTP = 3',3'-c-di-GMP + 2 diphosphate</text>
        <dbReference type="Rhea" id="RHEA:24898"/>
        <dbReference type="ChEBI" id="CHEBI:33019"/>
        <dbReference type="ChEBI" id="CHEBI:37565"/>
        <dbReference type="ChEBI" id="CHEBI:58805"/>
        <dbReference type="EC" id="2.7.7.65"/>
    </reaction>
</comment>
<dbReference type="PATRIC" id="fig|1232683.4.peg.4088"/>
<evidence type="ECO:0000256" key="4">
    <source>
        <dbReference type="ARBA" id="ARBA00022475"/>
    </source>
</evidence>
<dbReference type="Gene3D" id="3.30.70.270">
    <property type="match status" value="1"/>
</dbReference>
<dbReference type="SUPFAM" id="SSF55781">
    <property type="entry name" value="GAF domain-like"/>
    <property type="match status" value="1"/>
</dbReference>
<comment type="caution">
    <text evidence="11">The sequence shown here is derived from an EMBL/GenBank/DDBJ whole genome shotgun (WGS) entry which is preliminary data.</text>
</comment>
<dbReference type="AlphaFoldDB" id="A0A081FT45"/>
<keyword evidence="5 9" id="KW-0812">Transmembrane</keyword>
<dbReference type="SMART" id="SM00267">
    <property type="entry name" value="GGDEF"/>
    <property type="match status" value="1"/>
</dbReference>
<name>A0A081FT45_9GAMM</name>
<evidence type="ECO:0000313" key="12">
    <source>
        <dbReference type="Proteomes" id="UP000028252"/>
    </source>
</evidence>
<dbReference type="CDD" id="cd01949">
    <property type="entry name" value="GGDEF"/>
    <property type="match status" value="1"/>
</dbReference>
<dbReference type="PROSITE" id="PS50887">
    <property type="entry name" value="GGDEF"/>
    <property type="match status" value="1"/>
</dbReference>
<dbReference type="GO" id="GO:0043709">
    <property type="term" value="P:cell adhesion involved in single-species biofilm formation"/>
    <property type="evidence" value="ECO:0007669"/>
    <property type="project" value="TreeGrafter"/>
</dbReference>
<keyword evidence="12" id="KW-1185">Reference proteome</keyword>
<dbReference type="Proteomes" id="UP000028252">
    <property type="component" value="Unassembled WGS sequence"/>
</dbReference>
<dbReference type="Gene3D" id="3.30.450.20">
    <property type="entry name" value="PAS domain"/>
    <property type="match status" value="2"/>
</dbReference>
<keyword evidence="7 9" id="KW-0472">Membrane</keyword>
<evidence type="ECO:0000256" key="2">
    <source>
        <dbReference type="ARBA" id="ARBA00004651"/>
    </source>
</evidence>
<dbReference type="InterPro" id="IPR043128">
    <property type="entry name" value="Rev_trsase/Diguanyl_cyclase"/>
</dbReference>
<dbReference type="InterPro" id="IPR000160">
    <property type="entry name" value="GGDEF_dom"/>
</dbReference>
<evidence type="ECO:0000256" key="9">
    <source>
        <dbReference type="SAM" id="Phobius"/>
    </source>
</evidence>
<organism evidence="11 12">
    <name type="scientific">Marinobacterium lacunae</name>
    <dbReference type="NCBI Taxonomy" id="1232683"/>
    <lineage>
        <taxon>Bacteria</taxon>
        <taxon>Pseudomonadati</taxon>
        <taxon>Pseudomonadota</taxon>
        <taxon>Gammaproteobacteria</taxon>
        <taxon>Oceanospirillales</taxon>
        <taxon>Oceanospirillaceae</taxon>
        <taxon>Marinobacterium</taxon>
    </lineage>
</organism>
<dbReference type="Pfam" id="PF00990">
    <property type="entry name" value="GGDEF"/>
    <property type="match status" value="1"/>
</dbReference>
<evidence type="ECO:0000259" key="10">
    <source>
        <dbReference type="PROSITE" id="PS50887"/>
    </source>
</evidence>
<dbReference type="PANTHER" id="PTHR45138:SF9">
    <property type="entry name" value="DIGUANYLATE CYCLASE DGCM-RELATED"/>
    <property type="match status" value="1"/>
</dbReference>
<dbReference type="STRING" id="1232683.ADIMK_4157"/>
<evidence type="ECO:0000256" key="8">
    <source>
        <dbReference type="ARBA" id="ARBA00034247"/>
    </source>
</evidence>
<dbReference type="GO" id="GO:1902201">
    <property type="term" value="P:negative regulation of bacterial-type flagellum-dependent cell motility"/>
    <property type="evidence" value="ECO:0007669"/>
    <property type="project" value="TreeGrafter"/>
</dbReference>
<protein>
    <recommendedName>
        <fullName evidence="3">diguanylate cyclase</fullName>
        <ecNumber evidence="3">2.7.7.65</ecNumber>
    </recommendedName>
</protein>
<dbReference type="InterPro" id="IPR003018">
    <property type="entry name" value="GAF"/>
</dbReference>
<dbReference type="PANTHER" id="PTHR45138">
    <property type="entry name" value="REGULATORY COMPONENTS OF SENSORY TRANSDUCTION SYSTEM"/>
    <property type="match status" value="1"/>
</dbReference>
<dbReference type="GO" id="GO:0005886">
    <property type="term" value="C:plasma membrane"/>
    <property type="evidence" value="ECO:0007669"/>
    <property type="project" value="UniProtKB-SubCell"/>
</dbReference>
<comment type="cofactor">
    <cofactor evidence="1">
        <name>Mg(2+)</name>
        <dbReference type="ChEBI" id="CHEBI:18420"/>
    </cofactor>
</comment>
<dbReference type="NCBIfam" id="TIGR00254">
    <property type="entry name" value="GGDEF"/>
    <property type="match status" value="1"/>
</dbReference>
<dbReference type="eggNOG" id="COG3706">
    <property type="taxonomic scope" value="Bacteria"/>
</dbReference>